<dbReference type="RefSeq" id="WP_176130671.1">
    <property type="nucleotide sequence ID" value="NZ_JAEDXF010000053.1"/>
</dbReference>
<feature type="region of interest" description="Disordered" evidence="1">
    <location>
        <begin position="1"/>
        <end position="20"/>
    </location>
</feature>
<dbReference type="SUPFAM" id="SSF55486">
    <property type="entry name" value="Metalloproteases ('zincins'), catalytic domain"/>
    <property type="match status" value="1"/>
</dbReference>
<comment type="caution">
    <text evidence="3">The sequence shown here is derived from an EMBL/GenBank/DDBJ whole genome shotgun (WGS) entry which is preliminary data.</text>
</comment>
<sequence length="228" mass="24680">MVTGNESTQGNGDWIQVGKGESNTVRGSKVIIPLSLNGPPICPNMTDAEFRKLVLGLRDEAVVITKQRIAGLARWTPDTQARVVEWFGSSDSTVRTRLTAGLGALVTVMSNLTAKNFVRPGSDADLATGCLPNMKGLDGEVAHVCRPDTATHTIAININFCALPDRSASNLSSKQLTIVHECSHFIDTFGSEDYPGAYGRWACERLAKEHPEQAIRNADSIAWFVLAR</sequence>
<name>A0A8I1B6X7_BURCE</name>
<evidence type="ECO:0000313" key="3">
    <source>
        <dbReference type="EMBL" id="MBH9702419.1"/>
    </source>
</evidence>
<dbReference type="SMART" id="SM01351">
    <property type="entry name" value="Aspzincin_M35"/>
    <property type="match status" value="1"/>
</dbReference>
<evidence type="ECO:0000313" key="4">
    <source>
        <dbReference type="Proteomes" id="UP000645612"/>
    </source>
</evidence>
<feature type="domain" description="Lysine-specific metallo-endopeptidase" evidence="2">
    <location>
        <begin position="70"/>
        <end position="226"/>
    </location>
</feature>
<dbReference type="AlphaFoldDB" id="A0A8I1B6X7"/>
<accession>A0A8I1B6X7</accession>
<dbReference type="InterPro" id="IPR034108">
    <property type="entry name" value="Pept_M35-like_proteobacteria"/>
</dbReference>
<gene>
    <name evidence="3" type="ORF">JAO13_38915</name>
</gene>
<dbReference type="Gene3D" id="3.40.390.10">
    <property type="entry name" value="Collagenase (Catalytic Domain)"/>
    <property type="match status" value="1"/>
</dbReference>
<organism evidence="3 4">
    <name type="scientific">Burkholderia cepacia</name>
    <name type="common">Pseudomonas cepacia</name>
    <dbReference type="NCBI Taxonomy" id="292"/>
    <lineage>
        <taxon>Bacteria</taxon>
        <taxon>Pseudomonadati</taxon>
        <taxon>Pseudomonadota</taxon>
        <taxon>Betaproteobacteria</taxon>
        <taxon>Burkholderiales</taxon>
        <taxon>Burkholderiaceae</taxon>
        <taxon>Burkholderia</taxon>
        <taxon>Burkholderia cepacia complex</taxon>
    </lineage>
</organism>
<evidence type="ECO:0000256" key="1">
    <source>
        <dbReference type="SAM" id="MobiDB-lite"/>
    </source>
</evidence>
<dbReference type="EMBL" id="JAEDXG010000070">
    <property type="protein sequence ID" value="MBH9702419.1"/>
    <property type="molecule type" value="Genomic_DNA"/>
</dbReference>
<dbReference type="InterPro" id="IPR029463">
    <property type="entry name" value="Lys_MEP"/>
</dbReference>
<dbReference type="CDD" id="cd11007">
    <property type="entry name" value="M35_like_1"/>
    <property type="match status" value="1"/>
</dbReference>
<reference evidence="3" key="1">
    <citation type="submission" date="2020-12" db="EMBL/GenBank/DDBJ databases">
        <title>Burkholderia cepacia complex in Mexico.</title>
        <authorList>
            <person name="Estrada P."/>
        </authorList>
    </citation>
    <scope>NUCLEOTIDE SEQUENCE</scope>
    <source>
        <strain evidence="3">871</strain>
    </source>
</reference>
<dbReference type="Pfam" id="PF14521">
    <property type="entry name" value="Aspzincin_M35"/>
    <property type="match status" value="1"/>
</dbReference>
<dbReference type="GO" id="GO:0004222">
    <property type="term" value="F:metalloendopeptidase activity"/>
    <property type="evidence" value="ECO:0007669"/>
    <property type="project" value="InterPro"/>
</dbReference>
<protein>
    <recommendedName>
        <fullName evidence="2">Lysine-specific metallo-endopeptidase domain-containing protein</fullName>
    </recommendedName>
</protein>
<feature type="compositionally biased region" description="Polar residues" evidence="1">
    <location>
        <begin position="1"/>
        <end position="11"/>
    </location>
</feature>
<dbReference type="InterPro" id="IPR024079">
    <property type="entry name" value="MetalloPept_cat_dom_sf"/>
</dbReference>
<proteinExistence type="predicted"/>
<evidence type="ECO:0000259" key="2">
    <source>
        <dbReference type="SMART" id="SM01351"/>
    </source>
</evidence>
<dbReference type="Proteomes" id="UP000645612">
    <property type="component" value="Unassembled WGS sequence"/>
</dbReference>